<dbReference type="EMBL" id="FMVN01000002">
    <property type="protein sequence ID" value="SCX90689.1"/>
    <property type="molecule type" value="Genomic_DNA"/>
</dbReference>
<dbReference type="STRING" id="451.B6N58_00445"/>
<accession>A0A098GAE9</accession>
<evidence type="ECO:0000259" key="1">
    <source>
        <dbReference type="Pfam" id="PF03734"/>
    </source>
</evidence>
<dbReference type="AlphaFoldDB" id="A0A098GAE9"/>
<dbReference type="InterPro" id="IPR005490">
    <property type="entry name" value="LD_TPept_cat_dom"/>
</dbReference>
<gene>
    <name evidence="2" type="ORF">LMI_0096</name>
    <name evidence="3" type="ORF">SAMN02982997_00333</name>
</gene>
<dbReference type="HOGENOM" id="CLU_068009_2_0_6"/>
<dbReference type="PANTHER" id="PTHR38589:SF1">
    <property type="entry name" value="BLR0621 PROTEIN"/>
    <property type="match status" value="1"/>
</dbReference>
<protein>
    <submittedName>
        <fullName evidence="3">L,D-peptidoglycan transpeptidase YkuD, ErfK/YbiS/YcfS/YnhG family</fullName>
    </submittedName>
</protein>
<feature type="domain" description="L,D-TPase catalytic" evidence="1">
    <location>
        <begin position="37"/>
        <end position="190"/>
    </location>
</feature>
<dbReference type="GO" id="GO:0016740">
    <property type="term" value="F:transferase activity"/>
    <property type="evidence" value="ECO:0007669"/>
    <property type="project" value="InterPro"/>
</dbReference>
<dbReference type="OrthoDB" id="9804204at2"/>
<evidence type="ECO:0000313" key="5">
    <source>
        <dbReference type="Proteomes" id="UP000182998"/>
    </source>
</evidence>
<dbReference type="PATRIC" id="fig|451.8.peg.1064"/>
<reference evidence="2" key="1">
    <citation type="submission" date="2014-09" db="EMBL/GenBank/DDBJ databases">
        <authorList>
            <person name="GOMEZ-VALERO Laura"/>
        </authorList>
    </citation>
    <scope>NUCLEOTIDE SEQUENCE</scope>
    <source>
        <strain evidence="2">ATCC33218</strain>
    </source>
</reference>
<organism evidence="2 4">
    <name type="scientific">Legionella micdadei</name>
    <name type="common">Tatlockia micdadei</name>
    <dbReference type="NCBI Taxonomy" id="451"/>
    <lineage>
        <taxon>Bacteria</taxon>
        <taxon>Pseudomonadati</taxon>
        <taxon>Pseudomonadota</taxon>
        <taxon>Gammaproteobacteria</taxon>
        <taxon>Legionellales</taxon>
        <taxon>Legionellaceae</taxon>
        <taxon>Legionella</taxon>
    </lineage>
</organism>
<dbReference type="PANTHER" id="PTHR38589">
    <property type="entry name" value="BLR0621 PROTEIN"/>
    <property type="match status" value="1"/>
</dbReference>
<evidence type="ECO:0000313" key="4">
    <source>
        <dbReference type="Proteomes" id="UP000032414"/>
    </source>
</evidence>
<dbReference type="EMBL" id="LN614830">
    <property type="protein sequence ID" value="CEG59464.1"/>
    <property type="molecule type" value="Genomic_DNA"/>
</dbReference>
<evidence type="ECO:0000313" key="2">
    <source>
        <dbReference type="EMBL" id="CEG59464.1"/>
    </source>
</evidence>
<dbReference type="KEGG" id="tmc:LMI_0096"/>
<dbReference type="RefSeq" id="WP_082050768.1">
    <property type="nucleotide sequence ID" value="NZ_LNYM01000009.1"/>
</dbReference>
<dbReference type="Proteomes" id="UP000182998">
    <property type="component" value="Unassembled WGS sequence"/>
</dbReference>
<sequence length="201" mass="22653">MDKTTSRCQFLLAQLNLPKRTSQVIVVSSLSGYKAKIMACQRQGKRWQRIRPPFNAVIGKSGIARIGKKKEGDLKTPAGLYRLGEAFGSQPLALKMDYKYITKDDKFIDDVNSKDYNQWINGKTKAKSYEPMLVKSYKMGVIVNYNTDPVVPGAGSAIFMHLWTSANSPTAGCIAMDEPHLLAILRWLDKNQHPYILIRKD</sequence>
<proteinExistence type="predicted"/>
<dbReference type="Proteomes" id="UP000032414">
    <property type="component" value="Chromosome I"/>
</dbReference>
<dbReference type="Pfam" id="PF03734">
    <property type="entry name" value="YkuD"/>
    <property type="match status" value="1"/>
</dbReference>
<keyword evidence="5" id="KW-1185">Reference proteome</keyword>
<reference evidence="3 5" key="3">
    <citation type="submission" date="2016-10" db="EMBL/GenBank/DDBJ databases">
        <authorList>
            <person name="Varghese N."/>
            <person name="Submissions S."/>
        </authorList>
    </citation>
    <scope>NUCLEOTIDE SEQUENCE [LARGE SCALE GENOMIC DNA]</scope>
    <source>
        <strain evidence="3 5">ATCC 33218</strain>
    </source>
</reference>
<reference evidence="4" key="2">
    <citation type="submission" date="2014-09" db="EMBL/GenBank/DDBJ databases">
        <authorList>
            <person name="Gomez-Valero L."/>
        </authorList>
    </citation>
    <scope>NUCLEOTIDE SEQUENCE [LARGE SCALE GENOMIC DNA]</scope>
    <source>
        <strain evidence="4">ATCC33218</strain>
    </source>
</reference>
<evidence type="ECO:0000313" key="3">
    <source>
        <dbReference type="EMBL" id="SCX90689.1"/>
    </source>
</evidence>
<name>A0A098GAE9_LEGMI</name>